<accession>A0A918GBK6</accession>
<dbReference type="InterPro" id="IPR033458">
    <property type="entry name" value="DUF5134"/>
</dbReference>
<dbReference type="Pfam" id="PF17197">
    <property type="entry name" value="DUF5134"/>
    <property type="match status" value="1"/>
</dbReference>
<protein>
    <submittedName>
        <fullName evidence="2">DUF5134 domain-containing protein</fullName>
    </submittedName>
</protein>
<dbReference type="EMBL" id="BMTL01000055">
    <property type="protein sequence ID" value="GGS28357.1"/>
    <property type="molecule type" value="Genomic_DNA"/>
</dbReference>
<evidence type="ECO:0000313" key="3">
    <source>
        <dbReference type="Proteomes" id="UP000606194"/>
    </source>
</evidence>
<sequence length="206" mass="20709">MGTPVVLVHCLLTLLFVAVLLHGPARGVGSPGTGFGVRVDRLLAAAMAVSMGAMPWIDVRAGPAAVAGGVFTAGAVWFLLPFGRRETGMTAAMIHRLPHAAGMAAMAWMLSVPHTGTGPAHAHLGAAAHSTGPGLLGTGVPLGGSLITLSLASSLLAYALWSLTRPMPSLRSAVSAARRAAAATPARHVAEGAMALGTAVMLVLPH</sequence>
<comment type="caution">
    <text evidence="2">The sequence shown here is derived from an EMBL/GenBank/DDBJ whole genome shotgun (WGS) entry which is preliminary data.</text>
</comment>
<evidence type="ECO:0000256" key="1">
    <source>
        <dbReference type="SAM" id="Phobius"/>
    </source>
</evidence>
<keyword evidence="3" id="KW-1185">Reference proteome</keyword>
<keyword evidence="1" id="KW-0472">Membrane</keyword>
<keyword evidence="1" id="KW-0812">Transmembrane</keyword>
<reference evidence="2" key="2">
    <citation type="submission" date="2020-09" db="EMBL/GenBank/DDBJ databases">
        <authorList>
            <person name="Sun Q."/>
            <person name="Ohkuma M."/>
        </authorList>
    </citation>
    <scope>NUCLEOTIDE SEQUENCE</scope>
    <source>
        <strain evidence="2">JCM 4386</strain>
    </source>
</reference>
<dbReference type="AlphaFoldDB" id="A0A918GBK6"/>
<feature type="transmembrane region" description="Helical" evidence="1">
    <location>
        <begin position="142"/>
        <end position="161"/>
    </location>
</feature>
<evidence type="ECO:0000313" key="2">
    <source>
        <dbReference type="EMBL" id="GGS28357.1"/>
    </source>
</evidence>
<dbReference type="Proteomes" id="UP000606194">
    <property type="component" value="Unassembled WGS sequence"/>
</dbReference>
<reference evidence="2" key="1">
    <citation type="journal article" date="2014" name="Int. J. Syst. Evol. Microbiol.">
        <title>Complete genome sequence of Corynebacterium casei LMG S-19264T (=DSM 44701T), isolated from a smear-ripened cheese.</title>
        <authorList>
            <consortium name="US DOE Joint Genome Institute (JGI-PGF)"/>
            <person name="Walter F."/>
            <person name="Albersmeier A."/>
            <person name="Kalinowski J."/>
            <person name="Ruckert C."/>
        </authorList>
    </citation>
    <scope>NUCLEOTIDE SEQUENCE</scope>
    <source>
        <strain evidence="2">JCM 4386</strain>
    </source>
</reference>
<feature type="transmembrane region" description="Helical" evidence="1">
    <location>
        <begin position="61"/>
        <end position="80"/>
    </location>
</feature>
<keyword evidence="1" id="KW-1133">Transmembrane helix</keyword>
<name>A0A918GBK6_9ACTN</name>
<dbReference type="RefSeq" id="WP_190154114.1">
    <property type="nucleotide sequence ID" value="NZ_BMTL01000055.1"/>
</dbReference>
<organism evidence="2 3">
    <name type="scientific">Streptomyces humidus</name>
    <dbReference type="NCBI Taxonomy" id="52259"/>
    <lineage>
        <taxon>Bacteria</taxon>
        <taxon>Bacillati</taxon>
        <taxon>Actinomycetota</taxon>
        <taxon>Actinomycetes</taxon>
        <taxon>Kitasatosporales</taxon>
        <taxon>Streptomycetaceae</taxon>
        <taxon>Streptomyces</taxon>
    </lineage>
</organism>
<gene>
    <name evidence="2" type="ORF">GCM10010269_78800</name>
</gene>
<proteinExistence type="predicted"/>